<dbReference type="InterPro" id="IPR042097">
    <property type="entry name" value="Aminopeptidase_N-like_N_sf"/>
</dbReference>
<evidence type="ECO:0000256" key="11">
    <source>
        <dbReference type="ARBA" id="ARBA00022833"/>
    </source>
</evidence>
<dbReference type="EC" id="3.4.11.2" evidence="4"/>
<dbReference type="GO" id="GO:0005737">
    <property type="term" value="C:cytoplasm"/>
    <property type="evidence" value="ECO:0007669"/>
    <property type="project" value="TreeGrafter"/>
</dbReference>
<evidence type="ECO:0000256" key="3">
    <source>
        <dbReference type="ARBA" id="ARBA00010136"/>
    </source>
</evidence>
<evidence type="ECO:0000259" key="14">
    <source>
        <dbReference type="Pfam" id="PF01433"/>
    </source>
</evidence>
<dbReference type="InterPro" id="IPR001930">
    <property type="entry name" value="Peptidase_M1"/>
</dbReference>
<dbReference type="SUPFAM" id="SSF63737">
    <property type="entry name" value="Leukotriene A4 hydrolase N-terminal domain"/>
    <property type="match status" value="1"/>
</dbReference>
<sequence>MNAFKQASLLFVMAGASFMSARAQTSGTSGSGANIDVKHHNVYWRINPDSTKYIRGTVTTKFLTKTANVSTITFDLNKTSFNNTGLVVKYHGATVSKSFPSSGNVNLLTITLPAPLANNVLDSVTISYRGVPPAASGEALGYQKTSFNGSNYIYTLSESYEDKDWWPCKADMQDKVETMDITVSTPSAFKVATQGKLFKTVVSGSSTKYTYRHQYPVASYLVSICVAKFTEFNRTPVTIGTTSVPVIYQLFNRSSYTSILNALDFCKLELQLFTSKFGDYPFKNEKFGVYEFGFAGGMEHQTNIGLSSGGLTSWSTIAHEVAHQWFGDAVTCKTWNSLWLNEGFASYMEVLAAEQIPSLGQSALSRRSSMKSSARTTTVPVYIANVSNSNTVWTGANTTAVYDRGGMIVSMLRTVSGDTKFFEATRNYIADPNLAYQSANTDNLRQHFETALGGANLSGFFADWVNGVGTPSYSVEWNNVGTNITLKLTQTRSSNSNVAYFRMPVAIRVKSASGSVQNIVLYDNAGNLSVAGNGTIGAGTGTNKITVSLPFTPSTVQFDPDNVTIATGTVTFNSALTQRPSADTAAAKEMDAVFSTVVYPNPSTSEFNAHFVSLDQTTPVVMDIVNELGQIVAHKEKMAPTEAISFGSDLPGGIYIVHFSQGTQQFSARIIKQ</sequence>
<dbReference type="PANTHER" id="PTHR11533:SF174">
    <property type="entry name" value="PUROMYCIN-SENSITIVE AMINOPEPTIDASE-RELATED"/>
    <property type="match status" value="1"/>
</dbReference>
<keyword evidence="11" id="KW-0862">Zinc</keyword>
<evidence type="ECO:0000256" key="13">
    <source>
        <dbReference type="SAM" id="SignalP"/>
    </source>
</evidence>
<dbReference type="Gene3D" id="1.10.390.10">
    <property type="entry name" value="Neutral Protease Domain 2"/>
    <property type="match status" value="1"/>
</dbReference>
<evidence type="ECO:0000256" key="1">
    <source>
        <dbReference type="ARBA" id="ARBA00000098"/>
    </source>
</evidence>
<dbReference type="Proteomes" id="UP000297407">
    <property type="component" value="Unassembled WGS sequence"/>
</dbReference>
<proteinExistence type="inferred from homology"/>
<evidence type="ECO:0000256" key="4">
    <source>
        <dbReference type="ARBA" id="ARBA00012564"/>
    </source>
</evidence>
<keyword evidence="9 13" id="KW-0732">Signal</keyword>
<dbReference type="InterPro" id="IPR050344">
    <property type="entry name" value="Peptidase_M1_aminopeptidases"/>
</dbReference>
<feature type="signal peptide" evidence="13">
    <location>
        <begin position="1"/>
        <end position="23"/>
    </location>
</feature>
<protein>
    <recommendedName>
        <fullName evidence="5">Aminopeptidase N</fullName>
        <ecNumber evidence="4">3.4.11.2</ecNumber>
    </recommendedName>
</protein>
<keyword evidence="10" id="KW-0378">Hydrolase</keyword>
<evidence type="ECO:0000313" key="16">
    <source>
        <dbReference type="EMBL" id="TGD58600.1"/>
    </source>
</evidence>
<dbReference type="SUPFAM" id="SSF55486">
    <property type="entry name" value="Metalloproteases ('zincins'), catalytic domain"/>
    <property type="match status" value="1"/>
</dbReference>
<dbReference type="GO" id="GO:0070006">
    <property type="term" value="F:metalloaminopeptidase activity"/>
    <property type="evidence" value="ECO:0007669"/>
    <property type="project" value="TreeGrafter"/>
</dbReference>
<accession>A0A4Z0L8H2</accession>
<keyword evidence="8" id="KW-0479">Metal-binding</keyword>
<comment type="caution">
    <text evidence="16">The sequence shown here is derived from an EMBL/GenBank/DDBJ whole genome shotgun (WGS) entry which is preliminary data.</text>
</comment>
<dbReference type="NCBIfam" id="TIGR04183">
    <property type="entry name" value="Por_Secre_tail"/>
    <property type="match status" value="1"/>
</dbReference>
<evidence type="ECO:0000256" key="7">
    <source>
        <dbReference type="ARBA" id="ARBA00022670"/>
    </source>
</evidence>
<evidence type="ECO:0000256" key="10">
    <source>
        <dbReference type="ARBA" id="ARBA00022801"/>
    </source>
</evidence>
<evidence type="ECO:0000313" key="17">
    <source>
        <dbReference type="Proteomes" id="UP000297407"/>
    </source>
</evidence>
<evidence type="ECO:0000259" key="15">
    <source>
        <dbReference type="Pfam" id="PF18962"/>
    </source>
</evidence>
<comment type="catalytic activity">
    <reaction evidence="1">
        <text>Release of an N-terminal amino acid, Xaa-|-Yaa- from a peptide, amide or arylamide. Xaa is preferably Ala, but may be most amino acids including Pro (slow action). When a terminal hydrophobic residue is followed by a prolyl residue, the two may be released as an intact Xaa-Pro dipeptide.</text>
        <dbReference type="EC" id="3.4.11.2"/>
    </reaction>
</comment>
<keyword evidence="7" id="KW-0645">Protease</keyword>
<keyword evidence="12" id="KW-0482">Metalloprotease</keyword>
<dbReference type="GO" id="GO:0008270">
    <property type="term" value="F:zinc ion binding"/>
    <property type="evidence" value="ECO:0007669"/>
    <property type="project" value="InterPro"/>
</dbReference>
<feature type="domain" description="Secretion system C-terminal sorting" evidence="15">
    <location>
        <begin position="598"/>
        <end position="671"/>
    </location>
</feature>
<dbReference type="GO" id="GO:0043171">
    <property type="term" value="P:peptide catabolic process"/>
    <property type="evidence" value="ECO:0007669"/>
    <property type="project" value="TreeGrafter"/>
</dbReference>
<dbReference type="GO" id="GO:0016285">
    <property type="term" value="F:alanyl aminopeptidase activity"/>
    <property type="evidence" value="ECO:0007669"/>
    <property type="project" value="UniProtKB-EC"/>
</dbReference>
<dbReference type="Gene3D" id="2.60.40.1730">
    <property type="entry name" value="tricorn interacting facor f3 domain"/>
    <property type="match status" value="1"/>
</dbReference>
<dbReference type="InterPro" id="IPR027268">
    <property type="entry name" value="Peptidase_M4/M1_CTD_sf"/>
</dbReference>
<dbReference type="CDD" id="cd09603">
    <property type="entry name" value="M1_APN_like"/>
    <property type="match status" value="1"/>
</dbReference>
<evidence type="ECO:0000256" key="6">
    <source>
        <dbReference type="ARBA" id="ARBA00022438"/>
    </source>
</evidence>
<dbReference type="PRINTS" id="PR00756">
    <property type="entry name" value="ALADIPTASE"/>
</dbReference>
<dbReference type="GO" id="GO:0016020">
    <property type="term" value="C:membrane"/>
    <property type="evidence" value="ECO:0007669"/>
    <property type="project" value="TreeGrafter"/>
</dbReference>
<evidence type="ECO:0000256" key="5">
    <source>
        <dbReference type="ARBA" id="ARBA00015611"/>
    </source>
</evidence>
<keyword evidence="17" id="KW-1185">Reference proteome</keyword>
<dbReference type="PANTHER" id="PTHR11533">
    <property type="entry name" value="PROTEASE M1 ZINC METALLOPROTEASE"/>
    <property type="match status" value="1"/>
</dbReference>
<dbReference type="InterPro" id="IPR014782">
    <property type="entry name" value="Peptidase_M1_dom"/>
</dbReference>
<evidence type="ECO:0000256" key="2">
    <source>
        <dbReference type="ARBA" id="ARBA00001947"/>
    </source>
</evidence>
<dbReference type="GO" id="GO:0005615">
    <property type="term" value="C:extracellular space"/>
    <property type="evidence" value="ECO:0007669"/>
    <property type="project" value="TreeGrafter"/>
</dbReference>
<evidence type="ECO:0000256" key="9">
    <source>
        <dbReference type="ARBA" id="ARBA00022729"/>
    </source>
</evidence>
<feature type="domain" description="Peptidase M1 membrane alanine aminopeptidase" evidence="14">
    <location>
        <begin position="315"/>
        <end position="464"/>
    </location>
</feature>
<dbReference type="Pfam" id="PF18962">
    <property type="entry name" value="Por_Secre_tail"/>
    <property type="match status" value="1"/>
</dbReference>
<organism evidence="16 17">
    <name type="scientific">Flavobacterium humi</name>
    <dbReference type="NCBI Taxonomy" id="2562683"/>
    <lineage>
        <taxon>Bacteria</taxon>
        <taxon>Pseudomonadati</taxon>
        <taxon>Bacteroidota</taxon>
        <taxon>Flavobacteriia</taxon>
        <taxon>Flavobacteriales</taxon>
        <taxon>Flavobacteriaceae</taxon>
        <taxon>Flavobacterium</taxon>
    </lineage>
</organism>
<dbReference type="InterPro" id="IPR026444">
    <property type="entry name" value="Secre_tail"/>
</dbReference>
<dbReference type="EMBL" id="SRLH01000003">
    <property type="protein sequence ID" value="TGD58600.1"/>
    <property type="molecule type" value="Genomic_DNA"/>
</dbReference>
<dbReference type="GO" id="GO:0042277">
    <property type="term" value="F:peptide binding"/>
    <property type="evidence" value="ECO:0007669"/>
    <property type="project" value="TreeGrafter"/>
</dbReference>
<dbReference type="OrthoDB" id="100605at2"/>
<dbReference type="GO" id="GO:0006508">
    <property type="term" value="P:proteolysis"/>
    <property type="evidence" value="ECO:0007669"/>
    <property type="project" value="UniProtKB-KW"/>
</dbReference>
<gene>
    <name evidence="16" type="ORF">E4635_06720</name>
</gene>
<feature type="chain" id="PRO_5021408326" description="Aminopeptidase N" evidence="13">
    <location>
        <begin position="24"/>
        <end position="673"/>
    </location>
</feature>
<name>A0A4Z0L8H2_9FLAO</name>
<comment type="similarity">
    <text evidence="3">Belongs to the peptidase M1 family.</text>
</comment>
<comment type="cofactor">
    <cofactor evidence="2">
        <name>Zn(2+)</name>
        <dbReference type="ChEBI" id="CHEBI:29105"/>
    </cofactor>
</comment>
<evidence type="ECO:0000256" key="8">
    <source>
        <dbReference type="ARBA" id="ARBA00022723"/>
    </source>
</evidence>
<dbReference type="RefSeq" id="WP_135525860.1">
    <property type="nucleotide sequence ID" value="NZ_SRLH01000003.1"/>
</dbReference>
<dbReference type="Pfam" id="PF01433">
    <property type="entry name" value="Peptidase_M1"/>
    <property type="match status" value="1"/>
</dbReference>
<reference evidence="16 17" key="1">
    <citation type="submission" date="2019-04" db="EMBL/GenBank/DDBJ databases">
        <title>Flavobacterium sp. strain DS2-A Genome sequencing and assembly.</title>
        <authorList>
            <person name="Kim I."/>
        </authorList>
    </citation>
    <scope>NUCLEOTIDE SEQUENCE [LARGE SCALE GENOMIC DNA]</scope>
    <source>
        <strain evidence="16 17">DS2-A</strain>
    </source>
</reference>
<dbReference type="AlphaFoldDB" id="A0A4Z0L8H2"/>
<evidence type="ECO:0000256" key="12">
    <source>
        <dbReference type="ARBA" id="ARBA00023049"/>
    </source>
</evidence>
<keyword evidence="6" id="KW-0031">Aminopeptidase</keyword>